<evidence type="ECO:0000256" key="4">
    <source>
        <dbReference type="ARBA" id="ARBA00022835"/>
    </source>
</evidence>
<dbReference type="GO" id="GO:0071038">
    <property type="term" value="P:TRAMP-dependent tRNA surveillance pathway"/>
    <property type="evidence" value="ECO:0007669"/>
    <property type="project" value="UniProtKB-ARBA"/>
</dbReference>
<keyword evidence="5" id="KW-0539">Nucleus</keyword>
<dbReference type="Gene3D" id="3.30.230.70">
    <property type="entry name" value="GHMP Kinase, N-terminal domain"/>
    <property type="match status" value="1"/>
</dbReference>
<dbReference type="Proteomes" id="UP000398389">
    <property type="component" value="Unassembled WGS sequence"/>
</dbReference>
<dbReference type="GO" id="GO:0000177">
    <property type="term" value="C:cytoplasmic exosome (RNase complex)"/>
    <property type="evidence" value="ECO:0007669"/>
    <property type="project" value="TreeGrafter"/>
</dbReference>
<dbReference type="AlphaFoldDB" id="A0A5E8BRN3"/>
<dbReference type="InterPro" id="IPR027408">
    <property type="entry name" value="PNPase/RNase_PH_dom_sf"/>
</dbReference>
<dbReference type="InterPro" id="IPR050080">
    <property type="entry name" value="RNase_PH"/>
</dbReference>
<feature type="domain" description="Exoribonuclease phosphorolytic" evidence="6">
    <location>
        <begin position="8"/>
        <end position="129"/>
    </location>
</feature>
<dbReference type="GO" id="GO:0000176">
    <property type="term" value="C:nuclear exosome (RNase complex)"/>
    <property type="evidence" value="ECO:0007669"/>
    <property type="project" value="UniProtKB-ARBA"/>
</dbReference>
<accession>A0A5E8BRN3</accession>
<dbReference type="InterPro" id="IPR036345">
    <property type="entry name" value="ExoRNase_PH_dom2_sf"/>
</dbReference>
<evidence type="ECO:0000259" key="6">
    <source>
        <dbReference type="Pfam" id="PF01138"/>
    </source>
</evidence>
<keyword evidence="4" id="KW-0271">Exosome</keyword>
<dbReference type="Pfam" id="PF01138">
    <property type="entry name" value="RNase_PH"/>
    <property type="match status" value="1"/>
</dbReference>
<dbReference type="GO" id="GO:0071028">
    <property type="term" value="P:nuclear mRNA surveillance"/>
    <property type="evidence" value="ECO:0007669"/>
    <property type="project" value="TreeGrafter"/>
</dbReference>
<gene>
    <name evidence="7" type="ORF">SAPINGB_P003081</name>
</gene>
<dbReference type="SUPFAM" id="SSF54211">
    <property type="entry name" value="Ribosomal protein S5 domain 2-like"/>
    <property type="match status" value="1"/>
</dbReference>
<evidence type="ECO:0000256" key="1">
    <source>
        <dbReference type="ARBA" id="ARBA00004123"/>
    </source>
</evidence>
<sequence>MSDFPLPSIQTSILTQVDGSCEWSQNTTTVITSVSGPIEARTRDEIPTAATVDLIVRPQIGLSTTREHLMEEKIQNAFSSIIFKVLNPRALIQVVVQVIEAGELPKYNVLELSAAINSLSISLIDAGIPLFSIACAAPAAVIEKKDEPPQIIIHPTSQKLKEASSWHIIVYEIKENNPTRLVLCESTGEFTKDQLYKVLELSAEAAAKSFQFIKAATAEKLKRDFKWKN</sequence>
<organism evidence="7 8">
    <name type="scientific">Magnusiomyces paraingens</name>
    <dbReference type="NCBI Taxonomy" id="2606893"/>
    <lineage>
        <taxon>Eukaryota</taxon>
        <taxon>Fungi</taxon>
        <taxon>Dikarya</taxon>
        <taxon>Ascomycota</taxon>
        <taxon>Saccharomycotina</taxon>
        <taxon>Dipodascomycetes</taxon>
        <taxon>Dipodascales</taxon>
        <taxon>Dipodascaceae</taxon>
        <taxon>Magnusiomyces</taxon>
    </lineage>
</organism>
<dbReference type="InterPro" id="IPR001247">
    <property type="entry name" value="ExoRNase_PH_dom1"/>
</dbReference>
<dbReference type="GO" id="GO:0034475">
    <property type="term" value="P:U4 snRNA 3'-end processing"/>
    <property type="evidence" value="ECO:0007669"/>
    <property type="project" value="TreeGrafter"/>
</dbReference>
<evidence type="ECO:0000313" key="8">
    <source>
        <dbReference type="Proteomes" id="UP000398389"/>
    </source>
</evidence>
<dbReference type="OrthoDB" id="27298at2759"/>
<keyword evidence="3" id="KW-0698">rRNA processing</keyword>
<dbReference type="GeneID" id="43581899"/>
<evidence type="ECO:0000256" key="3">
    <source>
        <dbReference type="ARBA" id="ARBA00022552"/>
    </source>
</evidence>
<keyword evidence="8" id="KW-1185">Reference proteome</keyword>
<dbReference type="RefSeq" id="XP_031853690.1">
    <property type="nucleotide sequence ID" value="XM_031997799.1"/>
</dbReference>
<dbReference type="InterPro" id="IPR020568">
    <property type="entry name" value="Ribosomal_Su5_D2-typ_SF"/>
</dbReference>
<dbReference type="EMBL" id="CABVLU010000002">
    <property type="protein sequence ID" value="VVT51393.1"/>
    <property type="molecule type" value="Genomic_DNA"/>
</dbReference>
<evidence type="ECO:0000313" key="7">
    <source>
        <dbReference type="EMBL" id="VVT51393.1"/>
    </source>
</evidence>
<evidence type="ECO:0000256" key="5">
    <source>
        <dbReference type="ARBA" id="ARBA00023242"/>
    </source>
</evidence>
<dbReference type="PANTHER" id="PTHR11953:SF1">
    <property type="entry name" value="EXOSOME COMPLEX COMPONENT RRP46"/>
    <property type="match status" value="1"/>
</dbReference>
<reference evidence="7 8" key="1">
    <citation type="submission" date="2019-09" db="EMBL/GenBank/DDBJ databases">
        <authorList>
            <person name="Brejova B."/>
        </authorList>
    </citation>
    <scope>NUCLEOTIDE SEQUENCE [LARGE SCALE GENOMIC DNA]</scope>
</reference>
<dbReference type="SUPFAM" id="SSF55666">
    <property type="entry name" value="Ribonuclease PH domain 2-like"/>
    <property type="match status" value="1"/>
</dbReference>
<dbReference type="GO" id="GO:0016075">
    <property type="term" value="P:rRNA catabolic process"/>
    <property type="evidence" value="ECO:0007669"/>
    <property type="project" value="TreeGrafter"/>
</dbReference>
<protein>
    <recommendedName>
        <fullName evidence="6">Exoribonuclease phosphorolytic domain-containing protein</fullName>
    </recommendedName>
</protein>
<dbReference type="GO" id="GO:0003723">
    <property type="term" value="F:RNA binding"/>
    <property type="evidence" value="ECO:0007669"/>
    <property type="project" value="TreeGrafter"/>
</dbReference>
<name>A0A5E8BRN3_9ASCO</name>
<evidence type="ECO:0000256" key="2">
    <source>
        <dbReference type="ARBA" id="ARBA00006678"/>
    </source>
</evidence>
<dbReference type="CDD" id="cd11372">
    <property type="entry name" value="RNase_PH_RRP46"/>
    <property type="match status" value="1"/>
</dbReference>
<dbReference type="GO" id="GO:0071051">
    <property type="term" value="P:poly(A)-dependent snoRNA 3'-end processing"/>
    <property type="evidence" value="ECO:0007669"/>
    <property type="project" value="TreeGrafter"/>
</dbReference>
<comment type="similarity">
    <text evidence="2">Belongs to the RNase PH family.</text>
</comment>
<comment type="subcellular location">
    <subcellularLocation>
        <location evidence="1">Nucleus</location>
    </subcellularLocation>
</comment>
<proteinExistence type="inferred from homology"/>
<dbReference type="GO" id="GO:0005730">
    <property type="term" value="C:nucleolus"/>
    <property type="evidence" value="ECO:0007669"/>
    <property type="project" value="TreeGrafter"/>
</dbReference>
<dbReference type="PANTHER" id="PTHR11953">
    <property type="entry name" value="EXOSOME COMPLEX COMPONENT"/>
    <property type="match status" value="1"/>
</dbReference>
<dbReference type="GO" id="GO:0000467">
    <property type="term" value="P:exonucleolytic trimming to generate mature 3'-end of 5.8S rRNA from tricistronic rRNA transcript (SSU-rRNA, 5.8S rRNA, LSU-rRNA)"/>
    <property type="evidence" value="ECO:0007669"/>
    <property type="project" value="UniProtKB-ARBA"/>
</dbReference>